<organism evidence="2 3">
    <name type="scientific">Mycena metata</name>
    <dbReference type="NCBI Taxonomy" id="1033252"/>
    <lineage>
        <taxon>Eukaryota</taxon>
        <taxon>Fungi</taxon>
        <taxon>Dikarya</taxon>
        <taxon>Basidiomycota</taxon>
        <taxon>Agaricomycotina</taxon>
        <taxon>Agaricomycetes</taxon>
        <taxon>Agaricomycetidae</taxon>
        <taxon>Agaricales</taxon>
        <taxon>Marasmiineae</taxon>
        <taxon>Mycenaceae</taxon>
        <taxon>Mycena</taxon>
    </lineage>
</organism>
<sequence length="231" mass="26354">MPGTGSRRCLYWPPTSATILADFTAPCNEDEGGRKIEERENKIRAKSQRDVLMLTSAPGWFKFRYLHGVGHEEFGEAESALSHPFAAKDCRIESLRQGSGRRRWQNALRRDVVLVPWRCLHIQFRPPESSQRSLKGKAEHGHRREAATERTERTEGRRETASTSGNTSFAKERYKHTEETNMRPTTTQFTDRGNHRSTATGIYHNVGEKGNDKGSNQMSRRMRRPGNNLTG</sequence>
<evidence type="ECO:0000313" key="2">
    <source>
        <dbReference type="EMBL" id="KAJ7746084.1"/>
    </source>
</evidence>
<dbReference type="EMBL" id="JARKIB010000081">
    <property type="protein sequence ID" value="KAJ7746084.1"/>
    <property type="molecule type" value="Genomic_DNA"/>
</dbReference>
<evidence type="ECO:0000313" key="3">
    <source>
        <dbReference type="Proteomes" id="UP001215598"/>
    </source>
</evidence>
<name>A0AAD7IP60_9AGAR</name>
<protein>
    <submittedName>
        <fullName evidence="2">Uncharacterized protein</fullName>
    </submittedName>
</protein>
<feature type="compositionally biased region" description="Basic and acidic residues" evidence="1">
    <location>
        <begin position="136"/>
        <end position="160"/>
    </location>
</feature>
<proteinExistence type="predicted"/>
<comment type="caution">
    <text evidence="2">The sequence shown here is derived from an EMBL/GenBank/DDBJ whole genome shotgun (WGS) entry which is preliminary data.</text>
</comment>
<dbReference type="AlphaFoldDB" id="A0AAD7IP60"/>
<evidence type="ECO:0000256" key="1">
    <source>
        <dbReference type="SAM" id="MobiDB-lite"/>
    </source>
</evidence>
<dbReference type="Proteomes" id="UP001215598">
    <property type="component" value="Unassembled WGS sequence"/>
</dbReference>
<feature type="region of interest" description="Disordered" evidence="1">
    <location>
        <begin position="126"/>
        <end position="231"/>
    </location>
</feature>
<feature type="compositionally biased region" description="Polar residues" evidence="1">
    <location>
        <begin position="182"/>
        <end position="200"/>
    </location>
</feature>
<reference evidence="2" key="1">
    <citation type="submission" date="2023-03" db="EMBL/GenBank/DDBJ databases">
        <title>Massive genome expansion in bonnet fungi (Mycena s.s.) driven by repeated elements and novel gene families across ecological guilds.</title>
        <authorList>
            <consortium name="Lawrence Berkeley National Laboratory"/>
            <person name="Harder C.B."/>
            <person name="Miyauchi S."/>
            <person name="Viragh M."/>
            <person name="Kuo A."/>
            <person name="Thoen E."/>
            <person name="Andreopoulos B."/>
            <person name="Lu D."/>
            <person name="Skrede I."/>
            <person name="Drula E."/>
            <person name="Henrissat B."/>
            <person name="Morin E."/>
            <person name="Kohler A."/>
            <person name="Barry K."/>
            <person name="LaButti K."/>
            <person name="Morin E."/>
            <person name="Salamov A."/>
            <person name="Lipzen A."/>
            <person name="Mereny Z."/>
            <person name="Hegedus B."/>
            <person name="Baldrian P."/>
            <person name="Stursova M."/>
            <person name="Weitz H."/>
            <person name="Taylor A."/>
            <person name="Grigoriev I.V."/>
            <person name="Nagy L.G."/>
            <person name="Martin F."/>
            <person name="Kauserud H."/>
        </authorList>
    </citation>
    <scope>NUCLEOTIDE SEQUENCE</scope>
    <source>
        <strain evidence="2">CBHHK182m</strain>
    </source>
</reference>
<gene>
    <name evidence="2" type="ORF">B0H16DRAFT_1692865</name>
</gene>
<feature type="compositionally biased region" description="Basic and acidic residues" evidence="1">
    <location>
        <begin position="170"/>
        <end position="181"/>
    </location>
</feature>
<keyword evidence="3" id="KW-1185">Reference proteome</keyword>
<accession>A0AAD7IP60</accession>